<evidence type="ECO:0000313" key="1">
    <source>
        <dbReference type="EMBL" id="GAA4733903.1"/>
    </source>
</evidence>
<proteinExistence type="predicted"/>
<name>A0ABP8YP63_9ACTN</name>
<evidence type="ECO:0000313" key="2">
    <source>
        <dbReference type="Proteomes" id="UP001499882"/>
    </source>
</evidence>
<dbReference type="Proteomes" id="UP001499882">
    <property type="component" value="Unassembled WGS sequence"/>
</dbReference>
<keyword evidence="2" id="KW-1185">Reference proteome</keyword>
<sequence length="55" mass="6071">MVFVRRSPGRSGSTRVQIAERHGGRDVVVKRVSTARTDAELAVLMAAARRRLHEG</sequence>
<gene>
    <name evidence="1" type="ORF">GCM10023350_16810</name>
</gene>
<protein>
    <recommendedName>
        <fullName evidence="3">Protein kinase domain-containing protein</fullName>
    </recommendedName>
</protein>
<organism evidence="1 2">
    <name type="scientific">Nocardioides endophyticus</name>
    <dbReference type="NCBI Taxonomy" id="1353775"/>
    <lineage>
        <taxon>Bacteria</taxon>
        <taxon>Bacillati</taxon>
        <taxon>Actinomycetota</taxon>
        <taxon>Actinomycetes</taxon>
        <taxon>Propionibacteriales</taxon>
        <taxon>Nocardioidaceae</taxon>
        <taxon>Nocardioides</taxon>
    </lineage>
</organism>
<comment type="caution">
    <text evidence="1">The sequence shown here is derived from an EMBL/GenBank/DDBJ whole genome shotgun (WGS) entry which is preliminary data.</text>
</comment>
<reference evidence="2" key="1">
    <citation type="journal article" date="2019" name="Int. J. Syst. Evol. Microbiol.">
        <title>The Global Catalogue of Microorganisms (GCM) 10K type strain sequencing project: providing services to taxonomists for standard genome sequencing and annotation.</title>
        <authorList>
            <consortium name="The Broad Institute Genomics Platform"/>
            <consortium name="The Broad Institute Genome Sequencing Center for Infectious Disease"/>
            <person name="Wu L."/>
            <person name="Ma J."/>
        </authorList>
    </citation>
    <scope>NUCLEOTIDE SEQUENCE [LARGE SCALE GENOMIC DNA]</scope>
    <source>
        <strain evidence="2">JCM 18532</strain>
    </source>
</reference>
<dbReference type="EMBL" id="BAABKN010000010">
    <property type="protein sequence ID" value="GAA4733903.1"/>
    <property type="molecule type" value="Genomic_DNA"/>
</dbReference>
<accession>A0ABP8YP63</accession>
<evidence type="ECO:0008006" key="3">
    <source>
        <dbReference type="Google" id="ProtNLM"/>
    </source>
</evidence>